<comment type="caution">
    <text evidence="1">The sequence shown here is derived from an EMBL/GenBank/DDBJ whole genome shotgun (WGS) entry which is preliminary data.</text>
</comment>
<sequence length="81" mass="9198">MSALLPTGFVHRCHHHARRPIRRIRLTSFPAPSNPVRANRYGSKNRLPGTIPNQNASLQIGEYVIGDENCPFLYGPDDIRY</sequence>
<dbReference type="EMBL" id="RWIS01000009">
    <property type="protein sequence ID" value="RSK31147.1"/>
    <property type="molecule type" value="Genomic_DNA"/>
</dbReference>
<organism evidence="1 2">
    <name type="scientific">Hymenobacter metallilatus</name>
    <dbReference type="NCBI Taxonomy" id="2493666"/>
    <lineage>
        <taxon>Bacteria</taxon>
        <taxon>Pseudomonadati</taxon>
        <taxon>Bacteroidota</taxon>
        <taxon>Cytophagia</taxon>
        <taxon>Cytophagales</taxon>
        <taxon>Hymenobacteraceae</taxon>
        <taxon>Hymenobacter</taxon>
    </lineage>
</organism>
<protein>
    <submittedName>
        <fullName evidence="1">Uncharacterized protein</fullName>
    </submittedName>
</protein>
<dbReference type="AlphaFoldDB" id="A0A428JF22"/>
<evidence type="ECO:0000313" key="1">
    <source>
        <dbReference type="EMBL" id="RSK31147.1"/>
    </source>
</evidence>
<accession>A0A428JF22</accession>
<gene>
    <name evidence="1" type="ORF">EI290_14090</name>
</gene>
<dbReference type="Proteomes" id="UP000280066">
    <property type="component" value="Unassembled WGS sequence"/>
</dbReference>
<dbReference type="OrthoDB" id="9951812at2"/>
<evidence type="ECO:0000313" key="2">
    <source>
        <dbReference type="Proteomes" id="UP000280066"/>
    </source>
</evidence>
<keyword evidence="2" id="KW-1185">Reference proteome</keyword>
<proteinExistence type="predicted"/>
<name>A0A428JF22_9BACT</name>
<reference evidence="1 2" key="1">
    <citation type="submission" date="2018-12" db="EMBL/GenBank/DDBJ databases">
        <authorList>
            <person name="Feng G."/>
            <person name="Zhu H."/>
        </authorList>
    </citation>
    <scope>NUCLEOTIDE SEQUENCE [LARGE SCALE GENOMIC DNA]</scope>
    <source>
        <strain evidence="1 2">9PBR-2</strain>
    </source>
</reference>